<feature type="signal peptide" evidence="1">
    <location>
        <begin position="1"/>
        <end position="22"/>
    </location>
</feature>
<feature type="chain" id="PRO_5009760015" description="DUF1980 domain-containing protein" evidence="1">
    <location>
        <begin position="23"/>
        <end position="172"/>
    </location>
</feature>
<proteinExistence type="predicted"/>
<dbReference type="OrthoDB" id="9770408at2"/>
<reference evidence="3 4" key="1">
    <citation type="submission" date="2015-01" db="EMBL/GenBank/DDBJ databases">
        <authorList>
            <person name="Aslett A.Martin."/>
            <person name="De Silva Nishadi"/>
        </authorList>
    </citation>
    <scope>NUCLEOTIDE SEQUENCE [LARGE SCALE GENOMIC DNA]</scope>
    <source>
        <strain evidence="3 4">R28058</strain>
    </source>
</reference>
<evidence type="ECO:0000256" key="1">
    <source>
        <dbReference type="SAM" id="SignalP"/>
    </source>
</evidence>
<evidence type="ECO:0000313" key="3">
    <source>
        <dbReference type="EMBL" id="CEQ04892.1"/>
    </source>
</evidence>
<accession>A0A0C7GE02</accession>
<feature type="domain" description="DUF1980" evidence="2">
    <location>
        <begin position="38"/>
        <end position="148"/>
    </location>
</feature>
<name>A0A0C7GE02_PARSO</name>
<dbReference type="AlphaFoldDB" id="A0A0C7GE02"/>
<dbReference type="PROSITE" id="PS51257">
    <property type="entry name" value="PROKAR_LIPOPROTEIN"/>
    <property type="match status" value="1"/>
</dbReference>
<dbReference type="RefSeq" id="WP_055337042.1">
    <property type="nucleotide sequence ID" value="NZ_CDNF01000031.1"/>
</dbReference>
<sequence>MKVVRSLTIVLFLLLLTGCSSAQVKVENQKKIVDSRKNTNKIENKKDSIVSNDGTPIEIKEKMFIAQLDDIFNNSDDYIGRNIKIEGLYNSLEADGKTLNYIYRHSPGCCGNDGIVCIEFVGNDKMKMPNPDDWIEVTGKIEKYKDKIGNSVRIQLETLNIKTQRGAEFVSQ</sequence>
<evidence type="ECO:0000259" key="2">
    <source>
        <dbReference type="Pfam" id="PF21537"/>
    </source>
</evidence>
<dbReference type="Pfam" id="PF21537">
    <property type="entry name" value="DUF1980_C"/>
    <property type="match status" value="1"/>
</dbReference>
<dbReference type="EMBL" id="CEKZ01000022">
    <property type="protein sequence ID" value="CEQ04892.1"/>
    <property type="molecule type" value="Genomic_DNA"/>
</dbReference>
<evidence type="ECO:0000313" key="4">
    <source>
        <dbReference type="Proteomes" id="UP000049127"/>
    </source>
</evidence>
<gene>
    <name evidence="3" type="ORF">R28058_26091</name>
</gene>
<keyword evidence="1" id="KW-0732">Signal</keyword>
<dbReference type="Proteomes" id="UP000049127">
    <property type="component" value="Unassembled WGS sequence"/>
</dbReference>
<protein>
    <recommendedName>
        <fullName evidence="2">DUF1980 domain-containing protein</fullName>
    </recommendedName>
</protein>
<organism evidence="3 4">
    <name type="scientific">Paraclostridium sordellii</name>
    <name type="common">Clostridium sordellii</name>
    <dbReference type="NCBI Taxonomy" id="1505"/>
    <lineage>
        <taxon>Bacteria</taxon>
        <taxon>Bacillati</taxon>
        <taxon>Bacillota</taxon>
        <taxon>Clostridia</taxon>
        <taxon>Peptostreptococcales</taxon>
        <taxon>Peptostreptococcaceae</taxon>
        <taxon>Paraclostridium</taxon>
    </lineage>
</organism>
<dbReference type="InterPro" id="IPR048447">
    <property type="entry name" value="DUF1980_C"/>
</dbReference>